<feature type="domain" description="Reverse transcriptase" evidence="2">
    <location>
        <begin position="153"/>
        <end position="401"/>
    </location>
</feature>
<dbReference type="InterPro" id="IPR051083">
    <property type="entry name" value="GrpII_Intron_Splice-Mob/Def"/>
</dbReference>
<keyword evidence="3" id="KW-0548">Nucleotidyltransferase</keyword>
<evidence type="ECO:0000256" key="1">
    <source>
        <dbReference type="SAM" id="MobiDB-lite"/>
    </source>
</evidence>
<dbReference type="InterPro" id="IPR043502">
    <property type="entry name" value="DNA/RNA_pol_sf"/>
</dbReference>
<dbReference type="PROSITE" id="PS50878">
    <property type="entry name" value="RT_POL"/>
    <property type="match status" value="1"/>
</dbReference>
<keyword evidence="3" id="KW-0808">Transferase</keyword>
<dbReference type="GO" id="GO:0003964">
    <property type="term" value="F:RNA-directed DNA polymerase activity"/>
    <property type="evidence" value="ECO:0007669"/>
    <property type="project" value="UniProtKB-KW"/>
</dbReference>
<name>A0A1J5SRC9_9ZZZZ</name>
<proteinExistence type="predicted"/>
<organism evidence="3">
    <name type="scientific">mine drainage metagenome</name>
    <dbReference type="NCBI Taxonomy" id="410659"/>
    <lineage>
        <taxon>unclassified sequences</taxon>
        <taxon>metagenomes</taxon>
        <taxon>ecological metagenomes</taxon>
    </lineage>
</organism>
<dbReference type="SUPFAM" id="SSF56672">
    <property type="entry name" value="DNA/RNA polymerases"/>
    <property type="match status" value="1"/>
</dbReference>
<dbReference type="Pfam" id="PF00078">
    <property type="entry name" value="RVT_1"/>
    <property type="match status" value="1"/>
</dbReference>
<reference evidence="3" key="1">
    <citation type="submission" date="2016-10" db="EMBL/GenBank/DDBJ databases">
        <title>Sequence of Gallionella enrichment culture.</title>
        <authorList>
            <person name="Poehlein A."/>
            <person name="Muehling M."/>
            <person name="Daniel R."/>
        </authorList>
    </citation>
    <scope>NUCLEOTIDE SEQUENCE</scope>
</reference>
<dbReference type="PANTHER" id="PTHR34047:SF8">
    <property type="entry name" value="PROTEIN YKFC"/>
    <property type="match status" value="1"/>
</dbReference>
<gene>
    <name evidence="3" type="ORF">GALL_71780</name>
</gene>
<dbReference type="AlphaFoldDB" id="A0A1J5SRC9"/>
<accession>A0A1J5SRC9</accession>
<protein>
    <submittedName>
        <fullName evidence="3">Reverse transcriptase</fullName>
    </submittedName>
</protein>
<dbReference type="PANTHER" id="PTHR34047">
    <property type="entry name" value="NUCLEAR INTRON MATURASE 1, MITOCHONDRIAL-RELATED"/>
    <property type="match status" value="1"/>
</dbReference>
<dbReference type="InterPro" id="IPR000477">
    <property type="entry name" value="RT_dom"/>
</dbReference>
<comment type="caution">
    <text evidence="3">The sequence shown here is derived from an EMBL/GenBank/DDBJ whole genome shotgun (WGS) entry which is preliminary data.</text>
</comment>
<evidence type="ECO:0000259" key="2">
    <source>
        <dbReference type="PROSITE" id="PS50878"/>
    </source>
</evidence>
<keyword evidence="3" id="KW-0695">RNA-directed DNA polymerase</keyword>
<dbReference type="CDD" id="cd01646">
    <property type="entry name" value="RT_Bac_retron_I"/>
    <property type="match status" value="1"/>
</dbReference>
<dbReference type="EMBL" id="MLJW01000021">
    <property type="protein sequence ID" value="OIR11007.1"/>
    <property type="molecule type" value="Genomic_DNA"/>
</dbReference>
<evidence type="ECO:0000313" key="3">
    <source>
        <dbReference type="EMBL" id="OIR11007.1"/>
    </source>
</evidence>
<sequence>MAQMGNFVRFMMVTATMTVRNFNLVAPLASATDRRITDTAGLVARDRSRAVSPLTDCSGRQGDVDSANKRSTRATQTTPGIRISKMETRTTTTTRALSSACAPSADQNPPCHADFSFEELVQAYLDCREGKRNKPSSLAFELNLEANLCQLDEELRNGAYRPGRSICFVITRPKPREVWAAEFRDRIVHHLLYNRISPRFYAGFIADSCACIPGRGTLYGAQRLESKIRSITQNWSRPAHYLKLDLANFFVSIDKRIVRQLLATRIDGWWLQLAELVLFHDPRLDFEFRGDPELLHRVPAHKCLTSQPSHLGLPIGNLSSQFFANVLLDALDQHIKHDLRCRHYIRYVDDMVLLHESPQWLNAAKADIEAWLPERLNLWVNPAKTILQPVERGVDFVGQVIKPWRRYTRRRSFKEAISRSRQIDAGELFETANSYFGLLRQATHSHKDRVRLAKVLMHRGHCISGDLTKTYRRAA</sequence>
<feature type="region of interest" description="Disordered" evidence="1">
    <location>
        <begin position="51"/>
        <end position="78"/>
    </location>
</feature>